<dbReference type="PROSITE" id="PS00109">
    <property type="entry name" value="PROTEIN_KINASE_TYR"/>
    <property type="match status" value="1"/>
</dbReference>
<dbReference type="FunFam" id="3.80.10.10:FF:000041">
    <property type="entry name" value="LRR receptor-like serine/threonine-protein kinase ERECTA"/>
    <property type="match status" value="1"/>
</dbReference>
<keyword evidence="12" id="KW-0547">Nucleotide-binding</keyword>
<dbReference type="Gene3D" id="3.80.10.10">
    <property type="entry name" value="Ribonuclease Inhibitor"/>
    <property type="match status" value="3"/>
</dbReference>
<name>A0A2P5EYQ4_TREOI</name>
<keyword evidence="17" id="KW-0675">Receptor</keyword>
<accession>A0A2P5EYQ4</accession>
<evidence type="ECO:0000313" key="24">
    <source>
        <dbReference type="EMBL" id="PON90667.1"/>
    </source>
</evidence>
<dbReference type="PANTHER" id="PTHR48053">
    <property type="entry name" value="LEUCINE RICH REPEAT FAMILY PROTEIN, EXPRESSED"/>
    <property type="match status" value="1"/>
</dbReference>
<dbReference type="Pfam" id="PF08263">
    <property type="entry name" value="LRRNT_2"/>
    <property type="match status" value="1"/>
</dbReference>
<dbReference type="Pfam" id="PF23598">
    <property type="entry name" value="LRR_14"/>
    <property type="match status" value="1"/>
</dbReference>
<evidence type="ECO:0000256" key="3">
    <source>
        <dbReference type="ARBA" id="ARBA00012513"/>
    </source>
</evidence>
<evidence type="ECO:0000256" key="20">
    <source>
        <dbReference type="ARBA" id="ARBA00047899"/>
    </source>
</evidence>
<dbReference type="InterPro" id="IPR011009">
    <property type="entry name" value="Kinase-like_dom_sf"/>
</dbReference>
<dbReference type="EC" id="2.7.11.1" evidence="3"/>
<dbReference type="Gene3D" id="1.10.510.10">
    <property type="entry name" value="Transferase(Phosphotransferase) domain 1"/>
    <property type="match status" value="1"/>
</dbReference>
<keyword evidence="10" id="KW-0732">Signal</keyword>
<reference evidence="25" key="1">
    <citation type="submission" date="2016-06" db="EMBL/GenBank/DDBJ databases">
        <title>Parallel loss of symbiosis genes in relatives of nitrogen-fixing non-legume Parasponia.</title>
        <authorList>
            <person name="Van Velzen R."/>
            <person name="Holmer R."/>
            <person name="Bu F."/>
            <person name="Rutten L."/>
            <person name="Van Zeijl A."/>
            <person name="Liu W."/>
            <person name="Santuari L."/>
            <person name="Cao Q."/>
            <person name="Sharma T."/>
            <person name="Shen D."/>
            <person name="Roswanjaya Y."/>
            <person name="Wardhani T."/>
            <person name="Kalhor M.S."/>
            <person name="Jansen J."/>
            <person name="Van den Hoogen J."/>
            <person name="Gungor B."/>
            <person name="Hartog M."/>
            <person name="Hontelez J."/>
            <person name="Verver J."/>
            <person name="Yang W.-C."/>
            <person name="Schijlen E."/>
            <person name="Repin R."/>
            <person name="Schilthuizen M."/>
            <person name="Schranz E."/>
            <person name="Heidstra R."/>
            <person name="Miyata K."/>
            <person name="Fedorova E."/>
            <person name="Kohlen W."/>
            <person name="Bisseling T."/>
            <person name="Smit S."/>
            <person name="Geurts R."/>
        </authorList>
    </citation>
    <scope>NUCLEOTIDE SEQUENCE [LARGE SCALE GENOMIC DNA]</scope>
    <source>
        <strain evidence="25">cv. RG33-2</strain>
    </source>
</reference>
<dbReference type="SMART" id="SM00369">
    <property type="entry name" value="LRR_TYP"/>
    <property type="match status" value="8"/>
</dbReference>
<evidence type="ECO:0000256" key="17">
    <source>
        <dbReference type="ARBA" id="ARBA00023170"/>
    </source>
</evidence>
<dbReference type="InterPro" id="IPR001611">
    <property type="entry name" value="Leu-rich_rpt"/>
</dbReference>
<comment type="catalytic activity">
    <reaction evidence="21">
        <text>L-seryl-[protein] + ATP = O-phospho-L-seryl-[protein] + ADP + H(+)</text>
        <dbReference type="Rhea" id="RHEA:17989"/>
        <dbReference type="Rhea" id="RHEA-COMP:9863"/>
        <dbReference type="Rhea" id="RHEA-COMP:11604"/>
        <dbReference type="ChEBI" id="CHEBI:15378"/>
        <dbReference type="ChEBI" id="CHEBI:29999"/>
        <dbReference type="ChEBI" id="CHEBI:30616"/>
        <dbReference type="ChEBI" id="CHEBI:83421"/>
        <dbReference type="ChEBI" id="CHEBI:456216"/>
        <dbReference type="EC" id="2.7.11.1"/>
    </reaction>
</comment>
<feature type="domain" description="Protein kinase" evidence="23">
    <location>
        <begin position="693"/>
        <end position="964"/>
    </location>
</feature>
<proteinExistence type="inferred from homology"/>
<keyword evidence="6" id="KW-0597">Phosphoprotein</keyword>
<evidence type="ECO:0000256" key="1">
    <source>
        <dbReference type="ARBA" id="ARBA00004191"/>
    </source>
</evidence>
<keyword evidence="9 22" id="KW-0812">Transmembrane</keyword>
<keyword evidence="4" id="KW-0134">Cell wall</keyword>
<organism evidence="24 25">
    <name type="scientific">Trema orientale</name>
    <name type="common">Charcoal tree</name>
    <name type="synonym">Celtis orientalis</name>
    <dbReference type="NCBI Taxonomy" id="63057"/>
    <lineage>
        <taxon>Eukaryota</taxon>
        <taxon>Viridiplantae</taxon>
        <taxon>Streptophyta</taxon>
        <taxon>Embryophyta</taxon>
        <taxon>Tracheophyta</taxon>
        <taxon>Spermatophyta</taxon>
        <taxon>Magnoliopsida</taxon>
        <taxon>eudicotyledons</taxon>
        <taxon>Gunneridae</taxon>
        <taxon>Pentapetalae</taxon>
        <taxon>rosids</taxon>
        <taxon>fabids</taxon>
        <taxon>Rosales</taxon>
        <taxon>Cannabaceae</taxon>
        <taxon>Trema</taxon>
    </lineage>
</organism>
<evidence type="ECO:0000256" key="14">
    <source>
        <dbReference type="ARBA" id="ARBA00022840"/>
    </source>
</evidence>
<evidence type="ECO:0000256" key="6">
    <source>
        <dbReference type="ARBA" id="ARBA00022553"/>
    </source>
</evidence>
<dbReference type="InterPro" id="IPR008266">
    <property type="entry name" value="Tyr_kinase_AS"/>
</dbReference>
<evidence type="ECO:0000256" key="9">
    <source>
        <dbReference type="ARBA" id="ARBA00022692"/>
    </source>
</evidence>
<evidence type="ECO:0000256" key="13">
    <source>
        <dbReference type="ARBA" id="ARBA00022777"/>
    </source>
</evidence>
<evidence type="ECO:0000256" key="15">
    <source>
        <dbReference type="ARBA" id="ARBA00022989"/>
    </source>
</evidence>
<evidence type="ECO:0000256" key="12">
    <source>
        <dbReference type="ARBA" id="ARBA00022741"/>
    </source>
</evidence>
<dbReference type="InterPro" id="IPR051716">
    <property type="entry name" value="Plant_RL_S/T_kinase"/>
</dbReference>
<keyword evidence="14" id="KW-0067">ATP-binding</keyword>
<dbReference type="FunFam" id="3.80.10.10:FF:000400">
    <property type="entry name" value="Nuclear pore complex protein NUP107"/>
    <property type="match status" value="1"/>
</dbReference>
<protein>
    <recommendedName>
        <fullName evidence="3">non-specific serine/threonine protein kinase</fullName>
        <ecNumber evidence="3">2.7.11.1</ecNumber>
    </recommendedName>
</protein>
<dbReference type="InterPro" id="IPR013210">
    <property type="entry name" value="LRR_N_plant-typ"/>
</dbReference>
<evidence type="ECO:0000256" key="16">
    <source>
        <dbReference type="ARBA" id="ARBA00023136"/>
    </source>
</evidence>
<gene>
    <name evidence="24" type="ORF">TorRG33x02_135240</name>
</gene>
<dbReference type="InParanoid" id="A0A2P5EYQ4"/>
<dbReference type="OrthoDB" id="1188832at2759"/>
<dbReference type="GO" id="GO:0009791">
    <property type="term" value="P:post-embryonic development"/>
    <property type="evidence" value="ECO:0007669"/>
    <property type="project" value="UniProtKB-ARBA"/>
</dbReference>
<dbReference type="InterPro" id="IPR000719">
    <property type="entry name" value="Prot_kinase_dom"/>
</dbReference>
<dbReference type="FunFam" id="1.10.510.10:FF:000445">
    <property type="entry name" value="MDIS1-interacting receptor like kinase 2"/>
    <property type="match status" value="1"/>
</dbReference>
<dbReference type="InterPro" id="IPR032675">
    <property type="entry name" value="LRR_dom_sf"/>
</dbReference>
<keyword evidence="18" id="KW-0325">Glycoprotein</keyword>
<evidence type="ECO:0000313" key="25">
    <source>
        <dbReference type="Proteomes" id="UP000237000"/>
    </source>
</evidence>
<evidence type="ECO:0000256" key="4">
    <source>
        <dbReference type="ARBA" id="ARBA00022512"/>
    </source>
</evidence>
<dbReference type="Gene3D" id="3.30.200.20">
    <property type="entry name" value="Phosphorylase Kinase, domain 1"/>
    <property type="match status" value="1"/>
</dbReference>
<keyword evidence="11" id="KW-0677">Repeat</keyword>
<dbReference type="Pfam" id="PF13855">
    <property type="entry name" value="LRR_8"/>
    <property type="match status" value="2"/>
</dbReference>
<keyword evidence="7" id="KW-0433">Leucine-rich repeat</keyword>
<keyword evidence="25" id="KW-1185">Reference proteome</keyword>
<evidence type="ECO:0000256" key="22">
    <source>
        <dbReference type="SAM" id="Phobius"/>
    </source>
</evidence>
<keyword evidence="5" id="KW-0723">Serine/threonine-protein kinase</keyword>
<dbReference type="Pfam" id="PF00069">
    <property type="entry name" value="Pkinase"/>
    <property type="match status" value="1"/>
</dbReference>
<dbReference type="InterPro" id="IPR055414">
    <property type="entry name" value="LRR_R13L4/SHOC2-like"/>
</dbReference>
<dbReference type="GO" id="GO:0016020">
    <property type="term" value="C:membrane"/>
    <property type="evidence" value="ECO:0007669"/>
    <property type="project" value="UniProtKB-SubCell"/>
</dbReference>
<dbReference type="Proteomes" id="UP000237000">
    <property type="component" value="Unassembled WGS sequence"/>
</dbReference>
<evidence type="ECO:0000256" key="21">
    <source>
        <dbReference type="ARBA" id="ARBA00048679"/>
    </source>
</evidence>
<evidence type="ECO:0000256" key="18">
    <source>
        <dbReference type="ARBA" id="ARBA00023180"/>
    </source>
</evidence>
<dbReference type="FunFam" id="3.80.10.10:FF:000233">
    <property type="entry name" value="Leucine-rich repeat receptor-like protein kinase TDR"/>
    <property type="match status" value="1"/>
</dbReference>
<keyword evidence="8" id="KW-0808">Transferase</keyword>
<comment type="subcellular location">
    <subcellularLocation>
        <location evidence="2">Membrane</location>
        <topology evidence="2">Single-pass type I membrane protein</topology>
    </subcellularLocation>
    <subcellularLocation>
        <location evidence="1">Secreted</location>
        <location evidence="1">Cell wall</location>
    </subcellularLocation>
</comment>
<evidence type="ECO:0000256" key="19">
    <source>
        <dbReference type="ARBA" id="ARBA00038043"/>
    </source>
</evidence>
<dbReference type="GO" id="GO:0004674">
    <property type="term" value="F:protein serine/threonine kinase activity"/>
    <property type="evidence" value="ECO:0007669"/>
    <property type="project" value="UniProtKB-KW"/>
</dbReference>
<comment type="caution">
    <text evidence="24">The sequence shown here is derived from an EMBL/GenBank/DDBJ whole genome shotgun (WGS) entry which is preliminary data.</text>
</comment>
<dbReference type="SUPFAM" id="SSF52058">
    <property type="entry name" value="L domain-like"/>
    <property type="match status" value="2"/>
</dbReference>
<comment type="similarity">
    <text evidence="19">Belongs to the polygalacturonase-inhibiting protein family.</text>
</comment>
<dbReference type="PROSITE" id="PS50011">
    <property type="entry name" value="PROTEIN_KINASE_DOM"/>
    <property type="match status" value="1"/>
</dbReference>
<dbReference type="FunFam" id="3.30.200.20:FF:000309">
    <property type="entry name" value="Leucine-rich repeat receptor protein kinase MSP1"/>
    <property type="match status" value="1"/>
</dbReference>
<dbReference type="EMBL" id="JXTC01000081">
    <property type="protein sequence ID" value="PON90667.1"/>
    <property type="molecule type" value="Genomic_DNA"/>
</dbReference>
<evidence type="ECO:0000256" key="11">
    <source>
        <dbReference type="ARBA" id="ARBA00022737"/>
    </source>
</evidence>
<comment type="catalytic activity">
    <reaction evidence="20">
        <text>L-threonyl-[protein] + ATP = O-phospho-L-threonyl-[protein] + ADP + H(+)</text>
        <dbReference type="Rhea" id="RHEA:46608"/>
        <dbReference type="Rhea" id="RHEA-COMP:11060"/>
        <dbReference type="Rhea" id="RHEA-COMP:11605"/>
        <dbReference type="ChEBI" id="CHEBI:15378"/>
        <dbReference type="ChEBI" id="CHEBI:30013"/>
        <dbReference type="ChEBI" id="CHEBI:30616"/>
        <dbReference type="ChEBI" id="CHEBI:61977"/>
        <dbReference type="ChEBI" id="CHEBI:456216"/>
        <dbReference type="EC" id="2.7.11.1"/>
    </reaction>
</comment>
<sequence>MACKVESPLHNHVISLRVMIILVSISSFHFDNAFASLATSSSTAVKPGQGEAEALLIWKASLDNQNQFPMSSWVGNSPCKWSGITCANSVGSVIRIDLPDSGLTGTLNAFNFSSFTSLQSLDLSNNLLFGEIPPEIGLVSSLCFLYLFNNSLNGSIPMEIGSLSSLEVLGLGTNKLTGTIPYSIWKLGNLTSLYLFRNQLHGPIPQEVGNLKSLEQLHLQINNLTGTLPASIGNLVNLNDLSLFYNNFSGPIPSTIGNLSSLISLDLQLNQLSGSIPPEIGKLKNLLKLGLLSNNLHGSIPSEVNNLTNLENLGVSNNKLSGYLPPDICASGRLVYFTANENYFIGSIPQRLRSCSKLIRVRLDRNWLTGNVSEELGVYPELNYIDLSHNNFYGELSQNWGQCKSLQSLKISHNRISGLVPNDIGKSIQLRVLDLSFNHLVGEIPKELGNLGSLYDLNLGNNKLSGSFPVELVKSSNLARLNLAANNLSGPIQLDGFSNLLTLNLSKNRFNESVPSEVGSMHPLQILDLSHNLLTGKIPSQLGELDSLEVLNISHNELSGSIPSSFGKLPGLNAFDISYNSLEGPLPDSKAFHDAPIQALVHNKGLCGDVIGLKACPCGKKDQNHIILIVVFAIGVQFLFLTVLGIIYGRNIRRAARTLNSHTDQAQNGDLFSVWSYDGLLVYEEIIQATENFDSKYCVGDGGQASVYKAELRTGQAVAVKKLHPLQDCGIANLKTFEREIQALSEIRHCNIVRLYGFCLHRRHSFLVYKFLQGGSLEKKLRKDEEAIKLGWTERVNLVKGVADALSYMHNDCSPPIVHRDISSKNILLDLENRPYVSDFGTAKVLKPNSSNWTSFAGTLGYTAPEFAYTMEVNENCDVYSFGVVALEVIIGKHPGDLVSFLTSLSSSTGHDLPLKNVVDHRLSYPRIQVAKEVVCVVKVALACLKTNPKSRPTIKQVCQELSTKGAPSPKAFDRISLGDLIENC</sequence>
<dbReference type="STRING" id="63057.A0A2P5EYQ4"/>
<evidence type="ECO:0000256" key="2">
    <source>
        <dbReference type="ARBA" id="ARBA00004479"/>
    </source>
</evidence>
<keyword evidence="4" id="KW-0964">Secreted</keyword>
<dbReference type="PROSITE" id="PS51450">
    <property type="entry name" value="LRR"/>
    <property type="match status" value="1"/>
</dbReference>
<dbReference type="InterPro" id="IPR003591">
    <property type="entry name" value="Leu-rich_rpt_typical-subtyp"/>
</dbReference>
<evidence type="ECO:0000256" key="7">
    <source>
        <dbReference type="ARBA" id="ARBA00022614"/>
    </source>
</evidence>
<dbReference type="PRINTS" id="PR00019">
    <property type="entry name" value="LEURICHRPT"/>
</dbReference>
<feature type="transmembrane region" description="Helical" evidence="22">
    <location>
        <begin position="626"/>
        <end position="648"/>
    </location>
</feature>
<keyword evidence="13 24" id="KW-0418">Kinase</keyword>
<dbReference type="AlphaFoldDB" id="A0A2P5EYQ4"/>
<evidence type="ECO:0000256" key="5">
    <source>
        <dbReference type="ARBA" id="ARBA00022527"/>
    </source>
</evidence>
<keyword evidence="15 22" id="KW-1133">Transmembrane helix</keyword>
<keyword evidence="16 22" id="KW-0472">Membrane</keyword>
<evidence type="ECO:0000256" key="10">
    <source>
        <dbReference type="ARBA" id="ARBA00022729"/>
    </source>
</evidence>
<evidence type="ECO:0000256" key="8">
    <source>
        <dbReference type="ARBA" id="ARBA00022679"/>
    </source>
</evidence>
<dbReference type="Pfam" id="PF00560">
    <property type="entry name" value="LRR_1"/>
    <property type="match status" value="3"/>
</dbReference>
<dbReference type="GO" id="GO:0005524">
    <property type="term" value="F:ATP binding"/>
    <property type="evidence" value="ECO:0007669"/>
    <property type="project" value="UniProtKB-KW"/>
</dbReference>
<dbReference type="SUPFAM" id="SSF56112">
    <property type="entry name" value="Protein kinase-like (PK-like)"/>
    <property type="match status" value="1"/>
</dbReference>
<evidence type="ECO:0000259" key="23">
    <source>
        <dbReference type="PROSITE" id="PS50011"/>
    </source>
</evidence>
<dbReference type="PANTHER" id="PTHR48053:SF168">
    <property type="entry name" value="LRR RECEPTOR-LIKE KINASE FAMILY PROTEIN"/>
    <property type="match status" value="1"/>
</dbReference>